<protein>
    <submittedName>
        <fullName evidence="2">Uncharacterized protein</fullName>
    </submittedName>
</protein>
<dbReference type="EMBL" id="QJKJ01001078">
    <property type="protein sequence ID" value="RDY09297.1"/>
    <property type="molecule type" value="Genomic_DNA"/>
</dbReference>
<evidence type="ECO:0000313" key="2">
    <source>
        <dbReference type="EMBL" id="RDY09297.1"/>
    </source>
</evidence>
<comment type="caution">
    <text evidence="2">The sequence shown here is derived from an EMBL/GenBank/DDBJ whole genome shotgun (WGS) entry which is preliminary data.</text>
</comment>
<dbReference type="AlphaFoldDB" id="A0A371I2M7"/>
<dbReference type="Proteomes" id="UP000257109">
    <property type="component" value="Unassembled WGS sequence"/>
</dbReference>
<sequence>MERKGKKYAERVNRGRKGRVFTKGDLEMFHTLRKFKLLLRGDGPFPILKRINENSYVQDMPQEYGGSMDDPNFRENSFQEGKSDRTRETKRNKGKTLSIMQEALQGPLTQSRFKRIKVDSHKNTDLLKGHEASKSSLSFFMYREYPHIA</sequence>
<organism evidence="2 3">
    <name type="scientific">Mucuna pruriens</name>
    <name type="common">Velvet bean</name>
    <name type="synonym">Dolichos pruriens</name>
    <dbReference type="NCBI Taxonomy" id="157652"/>
    <lineage>
        <taxon>Eukaryota</taxon>
        <taxon>Viridiplantae</taxon>
        <taxon>Streptophyta</taxon>
        <taxon>Embryophyta</taxon>
        <taxon>Tracheophyta</taxon>
        <taxon>Spermatophyta</taxon>
        <taxon>Magnoliopsida</taxon>
        <taxon>eudicotyledons</taxon>
        <taxon>Gunneridae</taxon>
        <taxon>Pentapetalae</taxon>
        <taxon>rosids</taxon>
        <taxon>fabids</taxon>
        <taxon>Fabales</taxon>
        <taxon>Fabaceae</taxon>
        <taxon>Papilionoideae</taxon>
        <taxon>50 kb inversion clade</taxon>
        <taxon>NPAAA clade</taxon>
        <taxon>indigoferoid/millettioid clade</taxon>
        <taxon>Phaseoleae</taxon>
        <taxon>Mucuna</taxon>
    </lineage>
</organism>
<keyword evidence="3" id="KW-1185">Reference proteome</keyword>
<feature type="non-terminal residue" evidence="2">
    <location>
        <position position="1"/>
    </location>
</feature>
<reference evidence="2" key="1">
    <citation type="submission" date="2018-05" db="EMBL/GenBank/DDBJ databases">
        <title>Draft genome of Mucuna pruriens seed.</title>
        <authorList>
            <person name="Nnadi N.E."/>
            <person name="Vos R."/>
            <person name="Hasami M.H."/>
            <person name="Devisetty U.K."/>
            <person name="Aguiy J.C."/>
        </authorList>
    </citation>
    <scope>NUCLEOTIDE SEQUENCE [LARGE SCALE GENOMIC DNA]</scope>
    <source>
        <strain evidence="2">JCA_2017</strain>
    </source>
</reference>
<accession>A0A371I2M7</accession>
<feature type="region of interest" description="Disordered" evidence="1">
    <location>
        <begin position="60"/>
        <end position="95"/>
    </location>
</feature>
<dbReference type="OrthoDB" id="1935586at2759"/>
<proteinExistence type="predicted"/>
<feature type="compositionally biased region" description="Basic and acidic residues" evidence="1">
    <location>
        <begin position="81"/>
        <end position="91"/>
    </location>
</feature>
<evidence type="ECO:0000313" key="3">
    <source>
        <dbReference type="Proteomes" id="UP000257109"/>
    </source>
</evidence>
<name>A0A371I2M7_MUCPR</name>
<gene>
    <name evidence="2" type="ORF">CR513_06323</name>
</gene>
<evidence type="ECO:0000256" key="1">
    <source>
        <dbReference type="SAM" id="MobiDB-lite"/>
    </source>
</evidence>